<dbReference type="Gene3D" id="1.25.40.500">
    <property type="entry name" value="TFIID subunit TAF5, NTD2 domain"/>
    <property type="match status" value="1"/>
</dbReference>
<feature type="transmembrane region" description="Helical" evidence="17">
    <location>
        <begin position="972"/>
        <end position="993"/>
    </location>
</feature>
<keyword evidence="5 17" id="KW-0812">Transmembrane</keyword>
<evidence type="ECO:0000256" key="11">
    <source>
        <dbReference type="ARBA" id="ARBA00023065"/>
    </source>
</evidence>
<keyword evidence="11" id="KW-0406">Ion transport</keyword>
<feature type="region of interest" description="Disordered" evidence="16">
    <location>
        <begin position="1"/>
        <end position="40"/>
    </location>
</feature>
<feature type="transmembrane region" description="Helical" evidence="17">
    <location>
        <begin position="889"/>
        <end position="912"/>
    </location>
</feature>
<evidence type="ECO:0000256" key="15">
    <source>
        <dbReference type="PROSITE-ProRule" id="PRU00221"/>
    </source>
</evidence>
<dbReference type="CDD" id="cd06186">
    <property type="entry name" value="NOX_Duox_like_FAD_NADP"/>
    <property type="match status" value="1"/>
</dbReference>
<dbReference type="Gene3D" id="3.40.50.80">
    <property type="entry name" value="Nucleotide-binding domain of ferredoxin-NADP reductase (FNR) module"/>
    <property type="match status" value="1"/>
</dbReference>
<evidence type="ECO:0000256" key="17">
    <source>
        <dbReference type="SAM" id="Phobius"/>
    </source>
</evidence>
<dbReference type="SFLD" id="SFLDS00052">
    <property type="entry name" value="Ferric_Reductase_Domain"/>
    <property type="match status" value="1"/>
</dbReference>
<dbReference type="InterPro" id="IPR006594">
    <property type="entry name" value="LisH"/>
</dbReference>
<keyword evidence="6" id="KW-0677">Repeat</keyword>
<comment type="caution">
    <text evidence="19">The sequence shown here is derived from an EMBL/GenBank/DDBJ whole genome shotgun (WGS) entry which is preliminary data.</text>
</comment>
<dbReference type="PROSITE" id="PS51384">
    <property type="entry name" value="FAD_FR"/>
    <property type="match status" value="1"/>
</dbReference>
<comment type="similarity">
    <text evidence="3">Belongs to the WD repeat TAF5 family.</text>
</comment>
<name>A0A8H7HX84_9AGAM</name>
<evidence type="ECO:0000256" key="1">
    <source>
        <dbReference type="ARBA" id="ARBA00004123"/>
    </source>
</evidence>
<dbReference type="PRINTS" id="PR00320">
    <property type="entry name" value="GPROTEINBRPT"/>
</dbReference>
<dbReference type="InterPro" id="IPR000778">
    <property type="entry name" value="Cyt_b245_heavy_chain"/>
</dbReference>
<keyword evidence="10" id="KW-0805">Transcription regulation</keyword>
<keyword evidence="11" id="KW-0813">Transport</keyword>
<feature type="repeat" description="WD" evidence="15">
    <location>
        <begin position="623"/>
        <end position="671"/>
    </location>
</feature>
<reference evidence="19" key="1">
    <citation type="submission" date="2020-09" db="EMBL/GenBank/DDBJ databases">
        <title>Comparative genome analyses of four rice-infecting Rhizoctonia solani isolates reveal extensive enrichment of homogalacturonan modification genes.</title>
        <authorList>
            <person name="Lee D.-Y."/>
            <person name="Jeon J."/>
            <person name="Kim K.-T."/>
            <person name="Cheong K."/>
            <person name="Song H."/>
            <person name="Choi G."/>
            <person name="Ko J."/>
            <person name="Opiyo S.O."/>
            <person name="Zuo S."/>
            <person name="Madhav S."/>
            <person name="Lee Y.-H."/>
            <person name="Wang G.-L."/>
        </authorList>
    </citation>
    <scope>NUCLEOTIDE SEQUENCE</scope>
    <source>
        <strain evidence="19">AG1-IA WGL</strain>
    </source>
</reference>
<dbReference type="InterPro" id="IPR013130">
    <property type="entry name" value="Fe3_Rdtase_TM_dom"/>
</dbReference>
<evidence type="ECO:0000256" key="4">
    <source>
        <dbReference type="ARBA" id="ARBA00022574"/>
    </source>
</evidence>
<dbReference type="InterPro" id="IPR013121">
    <property type="entry name" value="Fe_red_NAD-bd_6"/>
</dbReference>
<dbReference type="InterPro" id="IPR039261">
    <property type="entry name" value="FNR_nucleotide-bd"/>
</dbReference>
<keyword evidence="4 15" id="KW-0853">WD repeat</keyword>
<evidence type="ECO:0000256" key="16">
    <source>
        <dbReference type="SAM" id="MobiDB-lite"/>
    </source>
</evidence>
<feature type="transmembrane region" description="Helical" evidence="17">
    <location>
        <begin position="809"/>
        <end position="828"/>
    </location>
</feature>
<dbReference type="CDD" id="cd00200">
    <property type="entry name" value="WD40"/>
    <property type="match status" value="1"/>
</dbReference>
<feature type="compositionally biased region" description="Polar residues" evidence="16">
    <location>
        <begin position="7"/>
        <end position="40"/>
    </location>
</feature>
<evidence type="ECO:0000256" key="5">
    <source>
        <dbReference type="ARBA" id="ARBA00022692"/>
    </source>
</evidence>
<dbReference type="SUPFAM" id="SSF52343">
    <property type="entry name" value="Ferredoxin reductase-like, C-terminal NADP-linked domain"/>
    <property type="match status" value="1"/>
</dbReference>
<evidence type="ECO:0000256" key="10">
    <source>
        <dbReference type="ARBA" id="ARBA00023015"/>
    </source>
</evidence>
<feature type="repeat" description="WD" evidence="15">
    <location>
        <begin position="538"/>
        <end position="580"/>
    </location>
</feature>
<feature type="domain" description="FAD-binding FR-type" evidence="18">
    <location>
        <begin position="1034"/>
        <end position="1180"/>
    </location>
</feature>
<dbReference type="InterPro" id="IPR017927">
    <property type="entry name" value="FAD-bd_FR_type"/>
</dbReference>
<dbReference type="Proteomes" id="UP000602905">
    <property type="component" value="Unassembled WGS sequence"/>
</dbReference>
<dbReference type="EMBL" id="JACYCD010000047">
    <property type="protein sequence ID" value="KAF8710459.1"/>
    <property type="molecule type" value="Genomic_DNA"/>
</dbReference>
<feature type="non-terminal residue" evidence="19">
    <location>
        <position position="1360"/>
    </location>
</feature>
<feature type="transmembrane region" description="Helical" evidence="17">
    <location>
        <begin position="1013"/>
        <end position="1031"/>
    </location>
</feature>
<dbReference type="Gene3D" id="2.40.30.10">
    <property type="entry name" value="Translation factors"/>
    <property type="match status" value="1"/>
</dbReference>
<dbReference type="PANTHER" id="PTHR19879:SF1">
    <property type="entry name" value="CANNONBALL-RELATED"/>
    <property type="match status" value="1"/>
</dbReference>
<keyword evidence="12 17" id="KW-0472">Membrane</keyword>
<dbReference type="SFLD" id="SFLDG01168">
    <property type="entry name" value="Ferric_reductase_subgroup_(FRE"/>
    <property type="match status" value="1"/>
</dbReference>
<dbReference type="OrthoDB" id="167398at2759"/>
<dbReference type="InterPro" id="IPR017938">
    <property type="entry name" value="Riboflavin_synthase-like_b-brl"/>
</dbReference>
<dbReference type="PROSITE" id="PS50896">
    <property type="entry name" value="LISH"/>
    <property type="match status" value="1"/>
</dbReference>
<sequence>MAEADSSIDTSPSDVQPSSALPNGSNTGLHPTSPTTPRLNTQQVLEYLRQRGFKRAEQALLEDTGKTQNLDELVKQNLPEESTAPVKIDPEQAGKDAAVIAALRSRGRDEAVVLDPAERAEAFRQLESWVDGSLDIYRHEFRPLLFPVYCHFYLDLVSDGYKTLGPAIQFAKQHSPSLASQHQTTIHHLSTLLLPAHVKSDELATRFRTEKYVVRMTRSGFGLLLGWLTEGVGGEAPGAGEGFGGDRSRRARMAVMHVINAHLQFDLTTAAATSVSPLTLEESTGLISSLIPTPPNADGAASRTSAFHMAQNPLKLGPAPLSQPLQEETERILSEEGVQQRPVTSVPGLVSPAQGDLLPQPPTFRMADVKREVEKVRDARKRIRLDPNVLGPDSGEAVGIGGVERFSAAQRSGALPSVCAFTVHDAMDGMTCAGFSQDSTLMSVGFSESYIRLWNLKGEKLRGMRSDFQVTGVKDASSLKRLREKQGTSTRKLIAHSGPVYTTAFDIASPTPRFLLSCSADTTTRLWSLDTLTNVSVYRGHQAPVWDVQWAGVSGGWFATGSRDRTARLWSTERTSPLRVYAGHLSDVDCVRFHPNGLYLATGSTDWTCRLWDVQKGSCVRVFIGHQGAVTSMAMSPDGRYLASAEDSNFITAEDLSINLWDLSSGKRIKKMTGHTGAIHSLTFSAESNVLVSGGGDWTVRVWDVRHAGGLGAGADIGVGGKDDSKEEVVKSADLLVTYATKRTPAMHVQFTPRNLCLMAGPYPFFPPLFFLAQQDLRRYTTSKYLDFSRTVTMPETWIQREILAPRRLIFNIIWYGAHIGTFAYGWYSQASNKRLAALNALTFSVWTSRGAGLVLALDGGLILLPMLRNIIRIIRPKLSWLMPADENIWFHRQVAYSMAFWAMVHTTAHYVNFINVERSQVRPQSALQIHYTQPGGFTGHVMLFIMVLMYSTAHHKVRKQCFEAFWYTHHLAFFFMLGLFTHATGCFVRDSAQPDYISTFPFYSTEHCLGYLSWRFIIWPAIIYFGERLYREVRARRATTLQKVLVHPSGAMELRIKKPSFKYTSGQWLFLQVPEISKFQWHPFTITSAPEDPYVSVHIRQVGDFTYALGERLGAGPSVVASLTTSAMNALEKRASDAKGKGLDALPEEGRGEFIEVDSSNMTLPLVRIDGPYGAPAEDVFESEVAVLIGAGIGVTPFASILKHIWYRQRRGNLGALKRVEFFWICRDAPSFGWFQSLLQEVEAAQTDPNFLRMNIFLTQKIGEDMLWNIAVNDAGASYDPLTLLRTRTIFGRPDWRSVYGRLRMAIETGQYLPGREAALRTKVGTFFCGPAGLAKTIKQECLAVNTETINFTFAKEHF</sequence>
<organism evidence="19 20">
    <name type="scientific">Rhizoctonia solani</name>
    <dbReference type="NCBI Taxonomy" id="456999"/>
    <lineage>
        <taxon>Eukaryota</taxon>
        <taxon>Fungi</taxon>
        <taxon>Dikarya</taxon>
        <taxon>Basidiomycota</taxon>
        <taxon>Agaricomycotina</taxon>
        <taxon>Agaricomycetes</taxon>
        <taxon>Cantharellales</taxon>
        <taxon>Ceratobasidiaceae</taxon>
        <taxon>Rhizoctonia</taxon>
    </lineage>
</organism>
<dbReference type="SUPFAM" id="SSF50978">
    <property type="entry name" value="WD40 repeat-like"/>
    <property type="match status" value="1"/>
</dbReference>
<dbReference type="FunFam" id="2.40.30.10:FF:000091">
    <property type="entry name" value="NADPH oxidase (NoxA), putative"/>
    <property type="match status" value="1"/>
</dbReference>
<dbReference type="PANTHER" id="PTHR19879">
    <property type="entry name" value="TRANSCRIPTION INITIATION FACTOR TFIID"/>
    <property type="match status" value="1"/>
</dbReference>
<dbReference type="GO" id="GO:0016251">
    <property type="term" value="F:RNA polymerase II general transcription initiation factor activity"/>
    <property type="evidence" value="ECO:0007669"/>
    <property type="project" value="TreeGrafter"/>
</dbReference>
<accession>A0A8H7HX84</accession>
<dbReference type="InterPro" id="IPR007582">
    <property type="entry name" value="TFIID_NTD2"/>
</dbReference>
<evidence type="ECO:0000256" key="14">
    <source>
        <dbReference type="ARBA" id="ARBA00023242"/>
    </source>
</evidence>
<feature type="repeat" description="WD" evidence="15">
    <location>
        <begin position="493"/>
        <end position="537"/>
    </location>
</feature>
<dbReference type="PROSITE" id="PS00678">
    <property type="entry name" value="WD_REPEATS_1"/>
    <property type="match status" value="2"/>
</dbReference>
<keyword evidence="13" id="KW-0804">Transcription</keyword>
<dbReference type="Gene3D" id="2.130.10.10">
    <property type="entry name" value="YVTN repeat-like/Quinoprotein amine dehydrogenase"/>
    <property type="match status" value="3"/>
</dbReference>
<dbReference type="PROSITE" id="PS50082">
    <property type="entry name" value="WD_REPEATS_2"/>
    <property type="match status" value="5"/>
</dbReference>
<dbReference type="InterPro" id="IPR036322">
    <property type="entry name" value="WD40_repeat_dom_sf"/>
</dbReference>
<evidence type="ECO:0000256" key="9">
    <source>
        <dbReference type="ARBA" id="ARBA00023002"/>
    </source>
</evidence>
<protein>
    <submittedName>
        <fullName evidence="19">NADPH oxidase isoform 1</fullName>
    </submittedName>
</protein>
<evidence type="ECO:0000313" key="19">
    <source>
        <dbReference type="EMBL" id="KAF8710459.1"/>
    </source>
</evidence>
<dbReference type="CDD" id="cd08044">
    <property type="entry name" value="TAF5_NTD2"/>
    <property type="match status" value="1"/>
</dbReference>
<dbReference type="InterPro" id="IPR020472">
    <property type="entry name" value="WD40_PAC1"/>
</dbReference>
<dbReference type="GO" id="GO:0016020">
    <property type="term" value="C:membrane"/>
    <property type="evidence" value="ECO:0007669"/>
    <property type="project" value="UniProtKB-SubCell"/>
</dbReference>
<evidence type="ECO:0000313" key="20">
    <source>
        <dbReference type="Proteomes" id="UP000602905"/>
    </source>
</evidence>
<dbReference type="GO" id="GO:0016491">
    <property type="term" value="F:oxidoreductase activity"/>
    <property type="evidence" value="ECO:0007669"/>
    <property type="project" value="UniProtKB-KW"/>
</dbReference>
<dbReference type="PRINTS" id="PR00466">
    <property type="entry name" value="GP91PHOX"/>
</dbReference>
<keyword evidence="9" id="KW-0560">Oxidoreductase</keyword>
<evidence type="ECO:0000256" key="12">
    <source>
        <dbReference type="ARBA" id="ARBA00023136"/>
    </source>
</evidence>
<dbReference type="GO" id="GO:0006367">
    <property type="term" value="P:transcription initiation at RNA polymerase II promoter"/>
    <property type="evidence" value="ECO:0007669"/>
    <property type="project" value="TreeGrafter"/>
</dbReference>
<dbReference type="SMART" id="SM00320">
    <property type="entry name" value="WD40"/>
    <property type="match status" value="6"/>
</dbReference>
<feature type="repeat" description="WD" evidence="15">
    <location>
        <begin position="581"/>
        <end position="622"/>
    </location>
</feature>
<keyword evidence="7" id="KW-0249">Electron transport</keyword>
<feature type="transmembrane region" description="Helical" evidence="17">
    <location>
        <begin position="932"/>
        <end position="951"/>
    </location>
</feature>
<gene>
    <name evidence="19" type="ORF">RHS03_02209</name>
</gene>
<dbReference type="GO" id="GO:0005669">
    <property type="term" value="C:transcription factor TFIID complex"/>
    <property type="evidence" value="ECO:0007669"/>
    <property type="project" value="TreeGrafter"/>
</dbReference>
<dbReference type="InterPro" id="IPR013112">
    <property type="entry name" value="FAD-bd_8"/>
</dbReference>
<feature type="repeat" description="WD" evidence="15">
    <location>
        <begin position="672"/>
        <end position="706"/>
    </location>
</feature>
<dbReference type="InterPro" id="IPR015943">
    <property type="entry name" value="WD40/YVTN_repeat-like_dom_sf"/>
</dbReference>
<evidence type="ECO:0000256" key="3">
    <source>
        <dbReference type="ARBA" id="ARBA00009435"/>
    </source>
</evidence>
<dbReference type="SUPFAM" id="SSF160897">
    <property type="entry name" value="Taf5 N-terminal domain-like"/>
    <property type="match status" value="1"/>
</dbReference>
<dbReference type="Pfam" id="PF08022">
    <property type="entry name" value="FAD_binding_8"/>
    <property type="match status" value="1"/>
</dbReference>
<evidence type="ECO:0000256" key="8">
    <source>
        <dbReference type="ARBA" id="ARBA00022989"/>
    </source>
</evidence>
<dbReference type="Pfam" id="PF08030">
    <property type="entry name" value="NAD_binding_6"/>
    <property type="match status" value="1"/>
</dbReference>
<feature type="transmembrane region" description="Helical" evidence="17">
    <location>
        <begin position="848"/>
        <end position="868"/>
    </location>
</feature>
<dbReference type="InterPro" id="IPR001680">
    <property type="entry name" value="WD40_rpt"/>
</dbReference>
<keyword evidence="8 17" id="KW-1133">Transmembrane helix</keyword>
<evidence type="ECO:0000256" key="13">
    <source>
        <dbReference type="ARBA" id="ARBA00023163"/>
    </source>
</evidence>
<evidence type="ECO:0000256" key="6">
    <source>
        <dbReference type="ARBA" id="ARBA00022737"/>
    </source>
</evidence>
<dbReference type="SUPFAM" id="SSF63380">
    <property type="entry name" value="Riboflavin synthase domain-like"/>
    <property type="match status" value="1"/>
</dbReference>
<dbReference type="InterPro" id="IPR019775">
    <property type="entry name" value="WD40_repeat_CS"/>
</dbReference>
<feature type="region of interest" description="Disordered" evidence="16">
    <location>
        <begin position="336"/>
        <end position="362"/>
    </location>
</feature>
<dbReference type="SFLD" id="SFLDG01169">
    <property type="entry name" value="NADPH_oxidase_subgroup_(NOX)"/>
    <property type="match status" value="1"/>
</dbReference>
<evidence type="ECO:0000259" key="18">
    <source>
        <dbReference type="PROSITE" id="PS51384"/>
    </source>
</evidence>
<dbReference type="InterPro" id="IPR037264">
    <property type="entry name" value="TFIID_NTD2_sf"/>
</dbReference>
<comment type="subcellular location">
    <subcellularLocation>
        <location evidence="2">Membrane</location>
        <topology evidence="2">Multi-pass membrane protein</topology>
    </subcellularLocation>
    <subcellularLocation>
        <location evidence="1">Nucleus</location>
    </subcellularLocation>
</comment>
<dbReference type="Pfam" id="PF00400">
    <property type="entry name" value="WD40"/>
    <property type="match status" value="5"/>
</dbReference>
<dbReference type="GO" id="GO:0006811">
    <property type="term" value="P:monoatomic ion transport"/>
    <property type="evidence" value="ECO:0007669"/>
    <property type="project" value="UniProtKB-KW"/>
</dbReference>
<keyword evidence="14" id="KW-0539">Nucleus</keyword>
<evidence type="ECO:0000256" key="2">
    <source>
        <dbReference type="ARBA" id="ARBA00004141"/>
    </source>
</evidence>
<proteinExistence type="inferred from homology"/>
<dbReference type="Pfam" id="PF01794">
    <property type="entry name" value="Ferric_reduct"/>
    <property type="match status" value="1"/>
</dbReference>
<evidence type="ECO:0000256" key="7">
    <source>
        <dbReference type="ARBA" id="ARBA00022982"/>
    </source>
</evidence>
<dbReference type="PROSITE" id="PS50294">
    <property type="entry name" value="WD_REPEATS_REGION"/>
    <property type="match status" value="3"/>
</dbReference>
<dbReference type="Pfam" id="PF04494">
    <property type="entry name" value="TFIID_NTD2"/>
    <property type="match status" value="1"/>
</dbReference>